<feature type="compositionally biased region" description="Basic and acidic residues" evidence="2">
    <location>
        <begin position="406"/>
        <end position="421"/>
    </location>
</feature>
<evidence type="ECO:0000313" key="4">
    <source>
        <dbReference type="Proteomes" id="UP000701801"/>
    </source>
</evidence>
<dbReference type="Proteomes" id="UP000701801">
    <property type="component" value="Unassembled WGS sequence"/>
</dbReference>
<evidence type="ECO:0000256" key="2">
    <source>
        <dbReference type="SAM" id="MobiDB-lite"/>
    </source>
</evidence>
<name>A0A9N9LRW5_9HELO</name>
<dbReference type="OrthoDB" id="5404738at2759"/>
<feature type="region of interest" description="Disordered" evidence="2">
    <location>
        <begin position="406"/>
        <end position="449"/>
    </location>
</feature>
<keyword evidence="4" id="KW-1185">Reference proteome</keyword>
<sequence length="449" mass="50931">MASLEDLMQEIFRIAEDYLEGIVDEQMDEEKVPSVDKCMKYVRDDRDFGGVSIQLLRSIPRPVIAAMIDGTIGHKLATSQEFERLFHDIDHCAGVYLNTFVVSGTKKGLCRNQLQEIHDMMMRYIAGKGRKVDANSSAEDKEAAEEAAKIEWVYNPGHRGLDTFRETTNDGGRKLIQGLKGQAEKFCRMLLRYRANAELDPEGTTPQLQSPCQVGCGQAITNRMFMYSPTSGMKHVPKTWSLMLSCLQVMDIKVTHISVPILKVWDGSHLSLAEILITELASSLIEYGGFNPVAAGARKLKPEKHSDFRQEVYENFLHHPWANQNLRESKEIADKRIEIMNSTQSIAWDTTQVKKVEDSLDEVSETLTEAIEETKRNTEVLQGRTKELIEDAARLRTEKKRLGKELSFKERLEKHRKEAKASKGSQSSDGSEGTRYPRMRKGFRPTNCL</sequence>
<feature type="coiled-coil region" evidence="1">
    <location>
        <begin position="353"/>
        <end position="405"/>
    </location>
</feature>
<evidence type="ECO:0000256" key="1">
    <source>
        <dbReference type="SAM" id="Coils"/>
    </source>
</evidence>
<reference evidence="3" key="1">
    <citation type="submission" date="2021-07" db="EMBL/GenBank/DDBJ databases">
        <authorList>
            <person name="Durling M."/>
        </authorList>
    </citation>
    <scope>NUCLEOTIDE SEQUENCE</scope>
</reference>
<accession>A0A9N9LRW5</accession>
<gene>
    <name evidence="3" type="ORF">HYALB_00011499</name>
</gene>
<dbReference type="AlphaFoldDB" id="A0A9N9LRW5"/>
<protein>
    <submittedName>
        <fullName evidence="3">Uncharacterized protein</fullName>
    </submittedName>
</protein>
<dbReference type="EMBL" id="CAJVRM010000275">
    <property type="protein sequence ID" value="CAG8978738.1"/>
    <property type="molecule type" value="Genomic_DNA"/>
</dbReference>
<organism evidence="3 4">
    <name type="scientific">Hymenoscyphus albidus</name>
    <dbReference type="NCBI Taxonomy" id="595503"/>
    <lineage>
        <taxon>Eukaryota</taxon>
        <taxon>Fungi</taxon>
        <taxon>Dikarya</taxon>
        <taxon>Ascomycota</taxon>
        <taxon>Pezizomycotina</taxon>
        <taxon>Leotiomycetes</taxon>
        <taxon>Helotiales</taxon>
        <taxon>Helotiaceae</taxon>
        <taxon>Hymenoscyphus</taxon>
    </lineage>
</organism>
<proteinExistence type="predicted"/>
<evidence type="ECO:0000313" key="3">
    <source>
        <dbReference type="EMBL" id="CAG8978738.1"/>
    </source>
</evidence>
<keyword evidence="1" id="KW-0175">Coiled coil</keyword>
<comment type="caution">
    <text evidence="3">The sequence shown here is derived from an EMBL/GenBank/DDBJ whole genome shotgun (WGS) entry which is preliminary data.</text>
</comment>